<reference evidence="1 2" key="1">
    <citation type="journal article" date="2021" name="BMC Genomics">
        <title>Datura genome reveals duplications of psychoactive alkaloid biosynthetic genes and high mutation rate following tissue culture.</title>
        <authorList>
            <person name="Rajewski A."/>
            <person name="Carter-House D."/>
            <person name="Stajich J."/>
            <person name="Litt A."/>
        </authorList>
    </citation>
    <scope>NUCLEOTIDE SEQUENCE [LARGE SCALE GENOMIC DNA]</scope>
    <source>
        <strain evidence="1">AR-01</strain>
    </source>
</reference>
<comment type="caution">
    <text evidence="1">The sequence shown here is derived from an EMBL/GenBank/DDBJ whole genome shotgun (WGS) entry which is preliminary data.</text>
</comment>
<feature type="non-terminal residue" evidence="1">
    <location>
        <position position="154"/>
    </location>
</feature>
<evidence type="ECO:0000313" key="1">
    <source>
        <dbReference type="EMBL" id="MCE5167465.1"/>
    </source>
</evidence>
<protein>
    <recommendedName>
        <fullName evidence="3">Secreted protein</fullName>
    </recommendedName>
</protein>
<proteinExistence type="predicted"/>
<name>A0ABS8Y731_DATST</name>
<evidence type="ECO:0008006" key="3">
    <source>
        <dbReference type="Google" id="ProtNLM"/>
    </source>
</evidence>
<sequence>MLWESSASSDWVVVVVSVVPTSSLVGARELGPVPIFRAMTSSMELWVAILTFLSSSISFGKCSSSSSSSVSALSSLKALFLGSGASNMLRSGYNCCTSVITFLMLAFNAARASLAPIPSSSETLCSKSYIFLWPEARALSVALLIILGMCSIRE</sequence>
<evidence type="ECO:0000313" key="2">
    <source>
        <dbReference type="Proteomes" id="UP000823775"/>
    </source>
</evidence>
<accession>A0ABS8Y731</accession>
<keyword evidence="2" id="KW-1185">Reference proteome</keyword>
<dbReference type="Proteomes" id="UP000823775">
    <property type="component" value="Unassembled WGS sequence"/>
</dbReference>
<dbReference type="EMBL" id="JACEIK010119800">
    <property type="protein sequence ID" value="MCE5167465.1"/>
    <property type="molecule type" value="Genomic_DNA"/>
</dbReference>
<organism evidence="1 2">
    <name type="scientific">Datura stramonium</name>
    <name type="common">Jimsonweed</name>
    <name type="synonym">Common thornapple</name>
    <dbReference type="NCBI Taxonomy" id="4076"/>
    <lineage>
        <taxon>Eukaryota</taxon>
        <taxon>Viridiplantae</taxon>
        <taxon>Streptophyta</taxon>
        <taxon>Embryophyta</taxon>
        <taxon>Tracheophyta</taxon>
        <taxon>Spermatophyta</taxon>
        <taxon>Magnoliopsida</taxon>
        <taxon>eudicotyledons</taxon>
        <taxon>Gunneridae</taxon>
        <taxon>Pentapetalae</taxon>
        <taxon>asterids</taxon>
        <taxon>lamiids</taxon>
        <taxon>Solanales</taxon>
        <taxon>Solanaceae</taxon>
        <taxon>Solanoideae</taxon>
        <taxon>Datureae</taxon>
        <taxon>Datura</taxon>
    </lineage>
</organism>
<gene>
    <name evidence="1" type="ORF">HAX54_004297</name>
</gene>